<dbReference type="Proteomes" id="UP001391051">
    <property type="component" value="Unassembled WGS sequence"/>
</dbReference>
<sequence>MYPTPGFAFAIHGPSGAAPSPPPHSPSNPDDHPQQGALKRKRGDDDDEDELRPVSAAATAFCWSMCRVYPRACNQAGDPPHQVQGPWGFYHAPCGTEGEVFADSLIIAVDGACPGANGTGTGTDTDRAAAAAATKSSGGVFLGDLEGHATKWRNIAFRMPDHPEFPHTRQRAELAAAWVGASCGMRFATEGGQWDPTSPEHLPRRAQHIIIKSGSAYFVESVTEHLPRWRTNGWRTGSGAPVANKPIWQLLAGLMDEFDKKGVGIHFWLVPREANAEAERLARLGIKATLVLGRDNLLPPAANKLR</sequence>
<comment type="caution">
    <text evidence="3">The sequence shown here is derived from an EMBL/GenBank/DDBJ whole genome shotgun (WGS) entry which is preliminary data.</text>
</comment>
<feature type="domain" description="RNase H type-1" evidence="2">
    <location>
        <begin position="101"/>
        <end position="287"/>
    </location>
</feature>
<dbReference type="GeneID" id="92083441"/>
<evidence type="ECO:0000313" key="3">
    <source>
        <dbReference type="EMBL" id="KAK7937289.1"/>
    </source>
</evidence>
<dbReference type="InterPro" id="IPR012337">
    <property type="entry name" value="RNaseH-like_sf"/>
</dbReference>
<reference evidence="3 4" key="1">
    <citation type="submission" date="2023-01" db="EMBL/GenBank/DDBJ databases">
        <title>Analysis of 21 Apiospora genomes using comparative genomics revels a genus with tremendous synthesis potential of carbohydrate active enzymes and secondary metabolites.</title>
        <authorList>
            <person name="Sorensen T."/>
        </authorList>
    </citation>
    <scope>NUCLEOTIDE SEQUENCE [LARGE SCALE GENOMIC DNA]</scope>
    <source>
        <strain evidence="3 4">CBS 24483</strain>
    </source>
</reference>
<evidence type="ECO:0000259" key="2">
    <source>
        <dbReference type="PROSITE" id="PS50879"/>
    </source>
</evidence>
<dbReference type="InterPro" id="IPR036397">
    <property type="entry name" value="RNaseH_sf"/>
</dbReference>
<keyword evidence="4" id="KW-1185">Reference proteome</keyword>
<dbReference type="EMBL" id="JAQQWE010000010">
    <property type="protein sequence ID" value="KAK7937289.1"/>
    <property type="molecule type" value="Genomic_DNA"/>
</dbReference>
<accession>A0ABR1PS64</accession>
<proteinExistence type="predicted"/>
<organism evidence="3 4">
    <name type="scientific">Apiospora aurea</name>
    <dbReference type="NCBI Taxonomy" id="335848"/>
    <lineage>
        <taxon>Eukaryota</taxon>
        <taxon>Fungi</taxon>
        <taxon>Dikarya</taxon>
        <taxon>Ascomycota</taxon>
        <taxon>Pezizomycotina</taxon>
        <taxon>Sordariomycetes</taxon>
        <taxon>Xylariomycetidae</taxon>
        <taxon>Amphisphaeriales</taxon>
        <taxon>Apiosporaceae</taxon>
        <taxon>Apiospora</taxon>
    </lineage>
</organism>
<name>A0ABR1PS64_9PEZI</name>
<dbReference type="SUPFAM" id="SSF53098">
    <property type="entry name" value="Ribonuclease H-like"/>
    <property type="match status" value="1"/>
</dbReference>
<gene>
    <name evidence="3" type="ORF">PG986_014157</name>
</gene>
<feature type="region of interest" description="Disordered" evidence="1">
    <location>
        <begin position="10"/>
        <end position="52"/>
    </location>
</feature>
<dbReference type="PROSITE" id="PS50879">
    <property type="entry name" value="RNASE_H_1"/>
    <property type="match status" value="1"/>
</dbReference>
<protein>
    <submittedName>
        <fullName evidence="3">Ribonuclease H-like protein</fullName>
    </submittedName>
</protein>
<evidence type="ECO:0000256" key="1">
    <source>
        <dbReference type="SAM" id="MobiDB-lite"/>
    </source>
</evidence>
<evidence type="ECO:0000313" key="4">
    <source>
        <dbReference type="Proteomes" id="UP001391051"/>
    </source>
</evidence>
<dbReference type="Pfam" id="PF00075">
    <property type="entry name" value="RNase_H"/>
    <property type="match status" value="1"/>
</dbReference>
<dbReference type="InterPro" id="IPR002156">
    <property type="entry name" value="RNaseH_domain"/>
</dbReference>
<dbReference type="Gene3D" id="3.30.420.10">
    <property type="entry name" value="Ribonuclease H-like superfamily/Ribonuclease H"/>
    <property type="match status" value="1"/>
</dbReference>
<dbReference type="RefSeq" id="XP_066692617.1">
    <property type="nucleotide sequence ID" value="XM_066850379.1"/>
</dbReference>